<feature type="compositionally biased region" description="Basic residues" evidence="6">
    <location>
        <begin position="372"/>
        <end position="381"/>
    </location>
</feature>
<name>A0A8S9FY88_BRACR</name>
<dbReference type="EMBL" id="QGKW02002228">
    <property type="protein sequence ID" value="KAF2537068.1"/>
    <property type="molecule type" value="Genomic_DNA"/>
</dbReference>
<dbReference type="InterPro" id="IPR011598">
    <property type="entry name" value="bHLH_dom"/>
</dbReference>
<dbReference type="GO" id="GO:0003700">
    <property type="term" value="F:DNA-binding transcription factor activity"/>
    <property type="evidence" value="ECO:0007669"/>
    <property type="project" value="InterPro"/>
</dbReference>
<dbReference type="PANTHER" id="PTHR11514">
    <property type="entry name" value="MYC"/>
    <property type="match status" value="1"/>
</dbReference>
<dbReference type="InterPro" id="IPR036638">
    <property type="entry name" value="HLH_DNA-bd_sf"/>
</dbReference>
<keyword evidence="4 5" id="KW-0539">Nucleus</keyword>
<reference evidence="8" key="1">
    <citation type="submission" date="2019-12" db="EMBL/GenBank/DDBJ databases">
        <title>Genome sequencing and annotation of Brassica cretica.</title>
        <authorList>
            <person name="Studholme D.J."/>
            <person name="Sarris P.F."/>
        </authorList>
    </citation>
    <scope>NUCLEOTIDE SEQUENCE</scope>
    <source>
        <strain evidence="8">PFS-001/15</strain>
        <tissue evidence="8">Leaf</tissue>
    </source>
</reference>
<organism evidence="8 9">
    <name type="scientific">Brassica cretica</name>
    <name type="common">Mustard</name>
    <dbReference type="NCBI Taxonomy" id="69181"/>
    <lineage>
        <taxon>Eukaryota</taxon>
        <taxon>Viridiplantae</taxon>
        <taxon>Streptophyta</taxon>
        <taxon>Embryophyta</taxon>
        <taxon>Tracheophyta</taxon>
        <taxon>Spermatophyta</taxon>
        <taxon>Magnoliopsida</taxon>
        <taxon>eudicotyledons</taxon>
        <taxon>Gunneridae</taxon>
        <taxon>Pentapetalae</taxon>
        <taxon>rosids</taxon>
        <taxon>malvids</taxon>
        <taxon>Brassicales</taxon>
        <taxon>Brassicaceae</taxon>
        <taxon>Brassiceae</taxon>
        <taxon>Brassica</taxon>
    </lineage>
</organism>
<protein>
    <recommendedName>
        <fullName evidence="5">Transcription factor</fullName>
        <shortName evidence="5">bHLH transcription factor</shortName>
    </recommendedName>
    <alternativeName>
        <fullName evidence="5">Basic helix-loop-helix protein</fullName>
    </alternativeName>
</protein>
<dbReference type="Pfam" id="PF14215">
    <property type="entry name" value="bHLH-MYC_N"/>
    <property type="match status" value="1"/>
</dbReference>
<sequence>MDDHRNRVSLSPPDAHMSNYLLNQSTATDDDNASAAMEAFIGTNHWSQQPSLPPPPSPSQFSEDTLQQRLQTLIESAGERWTYAIFWQISHDFDSPAGESTVILGWGDGYYRGEEDKEKKKKQSSSSNPAEQEHRKRVIRELNSLIAGGAGVSDEANDEEVTDTEWFFLVSMTQSFVNGVGLPGESFLNSRVIWLSGSGALTGSGCERARQGEVYGLQTIVCIAAENGVVELGSSEVISQSSDLMDKVNGLFNGNGGGEASSWGFNLNPDQGENDPALWLSEPNITGIEPVQETPAIENAADLNFSSSGLNQNGNFKQGSSSNKKRSPVAKDEEMLSFSTVVRSAAKSVDSDHSDIEASVVKEAIIVEPEKKPRKRGRKPANGREEPLNHVEAERQRREKLNQRFYSLRAVVPNVSKMDKASLLGDAISYINELKTKLQQAETDKEEFASVGGTLSSLLSPLSSHTLYPLSSVYKVAHVRSGVRRRVRARSGTGGSLLTFCLRLFCCCFFLSKSSSIYSRIWISDLAPGSSPLERSNGSGGDSVSTGFVGIGDSCGLSLGSWRCRRESDSSSSGVCGERCRLWLFDSCSRCFLISNLHCSALVFALCVKLRVLLFGSRRLQVWGDSRLQSLIAQWLAWFCSHPSSAENQLFLCSGAAFPLFADYKASGRGFGGTYNRERGLAFGCGMRRYQSIGVAFSGSPKLRSVVACYIKDTLSIWQCSSHGPGLASYLACQLVLFVSCLLGHWVAFPFCVV</sequence>
<dbReference type="InterPro" id="IPR045084">
    <property type="entry name" value="AIB/MYC-like"/>
</dbReference>
<dbReference type="FunFam" id="4.10.280.10:FF:000078">
    <property type="entry name" value="Transcription factor bHLH13"/>
    <property type="match status" value="1"/>
</dbReference>
<dbReference type="Pfam" id="PF00010">
    <property type="entry name" value="HLH"/>
    <property type="match status" value="1"/>
</dbReference>
<dbReference type="Proteomes" id="UP000712281">
    <property type="component" value="Unassembled WGS sequence"/>
</dbReference>
<evidence type="ECO:0000256" key="6">
    <source>
        <dbReference type="SAM" id="MobiDB-lite"/>
    </source>
</evidence>
<dbReference type="GO" id="GO:0046983">
    <property type="term" value="F:protein dimerization activity"/>
    <property type="evidence" value="ECO:0007669"/>
    <property type="project" value="InterPro"/>
</dbReference>
<comment type="caution">
    <text evidence="8">The sequence shown here is derived from an EMBL/GenBank/DDBJ whole genome shotgun (WGS) entry which is preliminary data.</text>
</comment>
<evidence type="ECO:0000256" key="4">
    <source>
        <dbReference type="ARBA" id="ARBA00023242"/>
    </source>
</evidence>
<comment type="subcellular location">
    <subcellularLocation>
        <location evidence="1 5">Nucleus</location>
    </subcellularLocation>
</comment>
<dbReference type="SMART" id="SM00353">
    <property type="entry name" value="HLH"/>
    <property type="match status" value="1"/>
</dbReference>
<dbReference type="SUPFAM" id="SSF47459">
    <property type="entry name" value="HLH, helix-loop-helix DNA-binding domain"/>
    <property type="match status" value="1"/>
</dbReference>
<evidence type="ECO:0000259" key="7">
    <source>
        <dbReference type="PROSITE" id="PS50888"/>
    </source>
</evidence>
<evidence type="ECO:0000256" key="5">
    <source>
        <dbReference type="RuleBase" id="RU369104"/>
    </source>
</evidence>
<accession>A0A8S9FY88</accession>
<dbReference type="CDD" id="cd11449">
    <property type="entry name" value="bHLH_AtAIB_like"/>
    <property type="match status" value="1"/>
</dbReference>
<feature type="region of interest" description="Disordered" evidence="6">
    <location>
        <begin position="304"/>
        <end position="332"/>
    </location>
</feature>
<dbReference type="PANTHER" id="PTHR11514:SF141">
    <property type="entry name" value="TRANSCRIPTION FACTOR MYC3"/>
    <property type="match status" value="1"/>
</dbReference>
<proteinExistence type="predicted"/>
<dbReference type="GO" id="GO:0005634">
    <property type="term" value="C:nucleus"/>
    <property type="evidence" value="ECO:0007669"/>
    <property type="project" value="UniProtKB-SubCell"/>
</dbReference>
<dbReference type="Gene3D" id="4.10.280.10">
    <property type="entry name" value="Helix-loop-helix DNA-binding domain"/>
    <property type="match status" value="1"/>
</dbReference>
<evidence type="ECO:0000313" key="8">
    <source>
        <dbReference type="EMBL" id="KAF2537068.1"/>
    </source>
</evidence>
<feature type="compositionally biased region" description="Polar residues" evidence="6">
    <location>
        <begin position="304"/>
        <end position="322"/>
    </location>
</feature>
<evidence type="ECO:0000256" key="2">
    <source>
        <dbReference type="ARBA" id="ARBA00023015"/>
    </source>
</evidence>
<dbReference type="AlphaFoldDB" id="A0A8S9FY88"/>
<evidence type="ECO:0000256" key="1">
    <source>
        <dbReference type="ARBA" id="ARBA00004123"/>
    </source>
</evidence>
<keyword evidence="3 5" id="KW-0804">Transcription</keyword>
<feature type="region of interest" description="Disordered" evidence="6">
    <location>
        <begin position="371"/>
        <end position="390"/>
    </location>
</feature>
<feature type="domain" description="BHLH" evidence="7">
    <location>
        <begin position="385"/>
        <end position="434"/>
    </location>
</feature>
<keyword evidence="2 5" id="KW-0805">Transcription regulation</keyword>
<feature type="region of interest" description="Disordered" evidence="6">
    <location>
        <begin position="115"/>
        <end position="134"/>
    </location>
</feature>
<evidence type="ECO:0000313" key="9">
    <source>
        <dbReference type="Proteomes" id="UP000712281"/>
    </source>
</evidence>
<evidence type="ECO:0000256" key="3">
    <source>
        <dbReference type="ARBA" id="ARBA00023163"/>
    </source>
</evidence>
<dbReference type="GO" id="GO:0000976">
    <property type="term" value="F:transcription cis-regulatory region binding"/>
    <property type="evidence" value="ECO:0007669"/>
    <property type="project" value="TreeGrafter"/>
</dbReference>
<gene>
    <name evidence="8" type="ORF">F2Q68_00020194</name>
</gene>
<dbReference type="InterPro" id="IPR025610">
    <property type="entry name" value="MYC/MYB_N"/>
</dbReference>
<feature type="region of interest" description="Disordered" evidence="6">
    <location>
        <begin position="45"/>
        <end position="65"/>
    </location>
</feature>
<dbReference type="PROSITE" id="PS50888">
    <property type="entry name" value="BHLH"/>
    <property type="match status" value="1"/>
</dbReference>